<accession>A0A554NE10</accession>
<name>A0A554NE10_9EURY</name>
<dbReference type="SUPFAM" id="SSF55961">
    <property type="entry name" value="Bet v1-like"/>
    <property type="match status" value="1"/>
</dbReference>
<dbReference type="AlphaFoldDB" id="A0A554NE10"/>
<dbReference type="CDD" id="cd07812">
    <property type="entry name" value="SRPBCC"/>
    <property type="match status" value="1"/>
</dbReference>
<dbReference type="InterPro" id="IPR023393">
    <property type="entry name" value="START-like_dom_sf"/>
</dbReference>
<dbReference type="RefSeq" id="WP_144260108.1">
    <property type="nucleotide sequence ID" value="NZ_QMDX01000001.1"/>
</dbReference>
<sequence>MDTVEVSTVVYIPPPETHDFLVDFPGYARYSEYLERVDQHGDGGPGTEYDLHFAWWRISYTARSRVVDVEPPTRLDWTVVKDIDANGRWLVEDVSDEAPPGREHATRVRLQIQFFPGSADESAIDLPRFASLSWVIGKVKPLIQEEAERVVRRIVADIEGEDREVDLEIHSTPDSV</sequence>
<evidence type="ECO:0000313" key="1">
    <source>
        <dbReference type="EMBL" id="TSD15634.1"/>
    </source>
</evidence>
<gene>
    <name evidence="1" type="ORF">DP107_00120</name>
</gene>
<reference evidence="1 2" key="1">
    <citation type="submission" date="2018-06" db="EMBL/GenBank/DDBJ databases">
        <title>Natronomonas sp. F16-60 a new haloarchaeon isolated from a solar saltern of Isla Cristina, Huelva, Spain.</title>
        <authorList>
            <person name="Duran-Viseras A."/>
            <person name="Sanchez-Porro C."/>
            <person name="Ventosa A."/>
        </authorList>
    </citation>
    <scope>NUCLEOTIDE SEQUENCE [LARGE SCALE GENOMIC DNA]</scope>
    <source>
        <strain evidence="1 2">F16-60</strain>
    </source>
</reference>
<comment type="caution">
    <text evidence="1">The sequence shown here is derived from an EMBL/GenBank/DDBJ whole genome shotgun (WGS) entry which is preliminary data.</text>
</comment>
<dbReference type="Pfam" id="PF10604">
    <property type="entry name" value="Polyketide_cyc2"/>
    <property type="match status" value="1"/>
</dbReference>
<dbReference type="OrthoDB" id="167073at2157"/>
<keyword evidence="2" id="KW-1185">Reference proteome</keyword>
<protein>
    <submittedName>
        <fullName evidence="1">SRPBCC family protein</fullName>
    </submittedName>
</protein>
<dbReference type="InterPro" id="IPR019587">
    <property type="entry name" value="Polyketide_cyclase/dehydratase"/>
</dbReference>
<dbReference type="InParanoid" id="A0A554NE10"/>
<proteinExistence type="predicted"/>
<organism evidence="1 2">
    <name type="scientific">Haloglomus irregulare</name>
    <dbReference type="NCBI Taxonomy" id="2234134"/>
    <lineage>
        <taxon>Archaea</taxon>
        <taxon>Methanobacteriati</taxon>
        <taxon>Methanobacteriota</taxon>
        <taxon>Stenosarchaea group</taxon>
        <taxon>Halobacteria</taxon>
        <taxon>Halobacteriales</taxon>
        <taxon>Natronomonadaceae</taxon>
        <taxon>Haloglomus</taxon>
    </lineage>
</organism>
<evidence type="ECO:0000313" key="2">
    <source>
        <dbReference type="Proteomes" id="UP000319894"/>
    </source>
</evidence>
<dbReference type="Gene3D" id="3.30.530.20">
    <property type="match status" value="1"/>
</dbReference>
<dbReference type="EMBL" id="QMDX01000001">
    <property type="protein sequence ID" value="TSD15634.1"/>
    <property type="molecule type" value="Genomic_DNA"/>
</dbReference>
<dbReference type="Proteomes" id="UP000319894">
    <property type="component" value="Unassembled WGS sequence"/>
</dbReference>